<name>A0ABV6NHH7_9BACI</name>
<protein>
    <submittedName>
        <fullName evidence="1">Cysteine-rich CWC family protein</fullName>
    </submittedName>
</protein>
<dbReference type="InterPro" id="IPR032720">
    <property type="entry name" value="Cys_rich_CWC"/>
</dbReference>
<keyword evidence="2" id="KW-1185">Reference proteome</keyword>
<evidence type="ECO:0000313" key="2">
    <source>
        <dbReference type="Proteomes" id="UP001589833"/>
    </source>
</evidence>
<accession>A0ABV6NHH7</accession>
<reference evidence="1 2" key="1">
    <citation type="submission" date="2024-09" db="EMBL/GenBank/DDBJ databases">
        <authorList>
            <person name="Sun Q."/>
            <person name="Mori K."/>
        </authorList>
    </citation>
    <scope>NUCLEOTIDE SEQUENCE [LARGE SCALE GENOMIC DNA]</scope>
    <source>
        <strain evidence="1 2">NCAIM B.02301</strain>
    </source>
</reference>
<dbReference type="RefSeq" id="WP_390186661.1">
    <property type="nucleotide sequence ID" value="NZ_JAQQWT010000002.1"/>
</dbReference>
<proteinExistence type="predicted"/>
<organism evidence="1 2">
    <name type="scientific">Halalkalibacter alkalisediminis</name>
    <dbReference type="NCBI Taxonomy" id="935616"/>
    <lineage>
        <taxon>Bacteria</taxon>
        <taxon>Bacillati</taxon>
        <taxon>Bacillota</taxon>
        <taxon>Bacilli</taxon>
        <taxon>Bacillales</taxon>
        <taxon>Bacillaceae</taxon>
        <taxon>Halalkalibacter</taxon>
    </lineage>
</organism>
<sequence>MNTEGAKTNECPLCGKNNKCNKSHLCWCFEERFPNELFQQIPMDQSGKSCVCKRCLETIKAEQRSSKK</sequence>
<comment type="caution">
    <text evidence="1">The sequence shown here is derived from an EMBL/GenBank/DDBJ whole genome shotgun (WGS) entry which is preliminary data.</text>
</comment>
<evidence type="ECO:0000313" key="1">
    <source>
        <dbReference type="EMBL" id="MFC0560186.1"/>
    </source>
</evidence>
<dbReference type="Proteomes" id="UP001589833">
    <property type="component" value="Unassembled WGS sequence"/>
</dbReference>
<dbReference type="Pfam" id="PF14375">
    <property type="entry name" value="Cys_rich_CWC"/>
    <property type="match status" value="1"/>
</dbReference>
<gene>
    <name evidence="1" type="ORF">ACFFH4_14180</name>
</gene>
<dbReference type="EMBL" id="JBHLTR010000017">
    <property type="protein sequence ID" value="MFC0560186.1"/>
    <property type="molecule type" value="Genomic_DNA"/>
</dbReference>